<dbReference type="AlphaFoldDB" id="A0A9P6G5Y2"/>
<gene>
    <name evidence="1" type="ORF">PMIN01_12575</name>
</gene>
<organism evidence="1 2">
    <name type="scientific">Paraphaeosphaeria minitans</name>
    <dbReference type="NCBI Taxonomy" id="565426"/>
    <lineage>
        <taxon>Eukaryota</taxon>
        <taxon>Fungi</taxon>
        <taxon>Dikarya</taxon>
        <taxon>Ascomycota</taxon>
        <taxon>Pezizomycotina</taxon>
        <taxon>Dothideomycetes</taxon>
        <taxon>Pleosporomycetidae</taxon>
        <taxon>Pleosporales</taxon>
        <taxon>Massarineae</taxon>
        <taxon>Didymosphaeriaceae</taxon>
        <taxon>Paraphaeosphaeria</taxon>
    </lineage>
</organism>
<proteinExistence type="predicted"/>
<dbReference type="EMBL" id="WJXW01000016">
    <property type="protein sequence ID" value="KAF9729711.1"/>
    <property type="molecule type" value="Genomic_DNA"/>
</dbReference>
<comment type="caution">
    <text evidence="1">The sequence shown here is derived from an EMBL/GenBank/DDBJ whole genome shotgun (WGS) entry which is preliminary data.</text>
</comment>
<protein>
    <submittedName>
        <fullName evidence="1">Uncharacterized protein</fullName>
    </submittedName>
</protein>
<accession>A0A9P6G5Y2</accession>
<sequence length="149" mass="16509">MRACYPPVWLLAEQSTPMQSRANRSRVSIAFSDCCDGSLCGDIHVCLVTPFNNHASYLYGWYNTVRGCFQGSQRPDNAIGSMKAAGQRHGTDANIVRRRNLTDSHVLTRHLWIIAYPVRAYASLFAADGNTETSPTQVRTLEISASVEV</sequence>
<evidence type="ECO:0000313" key="2">
    <source>
        <dbReference type="Proteomes" id="UP000756921"/>
    </source>
</evidence>
<keyword evidence="2" id="KW-1185">Reference proteome</keyword>
<reference evidence="1" key="1">
    <citation type="journal article" date="2020" name="Mol. Plant Microbe Interact.">
        <title>Genome Sequence of the Biocontrol Agent Coniothyrium minitans strain Conio (IMI 134523).</title>
        <authorList>
            <person name="Patel D."/>
            <person name="Shittu T.A."/>
            <person name="Baroncelli R."/>
            <person name="Muthumeenakshi S."/>
            <person name="Osborne T.H."/>
            <person name="Janganan T.K."/>
            <person name="Sreenivasaprasad S."/>
        </authorList>
    </citation>
    <scope>NUCLEOTIDE SEQUENCE</scope>
    <source>
        <strain evidence="1">Conio</strain>
    </source>
</reference>
<name>A0A9P6G5Y2_9PLEO</name>
<evidence type="ECO:0000313" key="1">
    <source>
        <dbReference type="EMBL" id="KAF9729711.1"/>
    </source>
</evidence>
<dbReference type="Proteomes" id="UP000756921">
    <property type="component" value="Unassembled WGS sequence"/>
</dbReference>